<accession>A0A7R9DAV9</accession>
<gene>
    <name evidence="1" type="ORF">TPSB3V08_LOCUS7845</name>
</gene>
<proteinExistence type="predicted"/>
<protein>
    <submittedName>
        <fullName evidence="1">Uncharacterized protein</fullName>
    </submittedName>
</protein>
<dbReference type="EMBL" id="OD005319">
    <property type="protein sequence ID" value="CAD7411362.1"/>
    <property type="molecule type" value="Genomic_DNA"/>
</dbReference>
<reference evidence="1" key="1">
    <citation type="submission" date="2020-11" db="EMBL/GenBank/DDBJ databases">
        <authorList>
            <person name="Tran Van P."/>
        </authorList>
    </citation>
    <scope>NUCLEOTIDE SEQUENCE</scope>
</reference>
<name>A0A7R9DAV9_TIMPO</name>
<sequence length="109" mass="11737">MFVDVSRICKQGAGIPVERGKSTPSSHDRDSNLDFPVLSSIVQHETTTFVNYANDAVDPFALSRSHVNVRNYRAVLPTLHCGFSGGGGSFLLAERGLSEGNGEREPSNS</sequence>
<organism evidence="1">
    <name type="scientific">Timema poppense</name>
    <name type="common">Walking stick</name>
    <dbReference type="NCBI Taxonomy" id="170557"/>
    <lineage>
        <taxon>Eukaryota</taxon>
        <taxon>Metazoa</taxon>
        <taxon>Ecdysozoa</taxon>
        <taxon>Arthropoda</taxon>
        <taxon>Hexapoda</taxon>
        <taxon>Insecta</taxon>
        <taxon>Pterygota</taxon>
        <taxon>Neoptera</taxon>
        <taxon>Polyneoptera</taxon>
        <taxon>Phasmatodea</taxon>
        <taxon>Timematodea</taxon>
        <taxon>Timematoidea</taxon>
        <taxon>Timematidae</taxon>
        <taxon>Timema</taxon>
    </lineage>
</organism>
<dbReference type="AlphaFoldDB" id="A0A7R9DAV9"/>
<evidence type="ECO:0000313" key="1">
    <source>
        <dbReference type="EMBL" id="CAD7411362.1"/>
    </source>
</evidence>